<dbReference type="PANTHER" id="PTHR43580:SF2">
    <property type="entry name" value="CYTOKINE-LIKE NUCLEAR FACTOR N-PAC"/>
    <property type="match status" value="1"/>
</dbReference>
<evidence type="ECO:0000256" key="3">
    <source>
        <dbReference type="ARBA" id="ARBA00023027"/>
    </source>
</evidence>
<dbReference type="SUPFAM" id="SSF51735">
    <property type="entry name" value="NAD(P)-binding Rossmann-fold domains"/>
    <property type="match status" value="1"/>
</dbReference>
<organism evidence="6 7">
    <name type="scientific">Actinokineospora guangxiensis</name>
    <dbReference type="NCBI Taxonomy" id="1490288"/>
    <lineage>
        <taxon>Bacteria</taxon>
        <taxon>Bacillati</taxon>
        <taxon>Actinomycetota</taxon>
        <taxon>Actinomycetes</taxon>
        <taxon>Pseudonocardiales</taxon>
        <taxon>Pseudonocardiaceae</taxon>
        <taxon>Actinokineospora</taxon>
    </lineage>
</organism>
<sequence>MTELGFIGLGVMGTPMALNLLRAGHGLTVWNRTAEKCGPLVEAGARRADTAADVFAAAGTVFLMLIDEPATDAVLDRDGPTFAGRVKGRTVVQMGTLSAEYSAALHGDITAAGGAYVEAPVSGSRGPAEAGQLVAMVSGDRDITALLEPLCAKVVDCGPVPGALLMKFAVNTFLITMATGLVEAFSFAERAGLDAGKVAEIIDAGPMSSGVSRAKTAKVVSGDFSVQAACSDVLKNNRLVIDAARARDIPLPLMEVCLGLFTDTVARGRGGDDMVGVIAAYRALT</sequence>
<dbReference type="InterPro" id="IPR002204">
    <property type="entry name" value="3-OH-isobutyrate_DH-rel_CS"/>
</dbReference>
<dbReference type="GO" id="GO:0016491">
    <property type="term" value="F:oxidoreductase activity"/>
    <property type="evidence" value="ECO:0007669"/>
    <property type="project" value="UniProtKB-KW"/>
</dbReference>
<dbReference type="InterPro" id="IPR006115">
    <property type="entry name" value="6PGDH_NADP-bd"/>
</dbReference>
<evidence type="ECO:0000313" key="6">
    <source>
        <dbReference type="EMBL" id="MFC5289037.1"/>
    </source>
</evidence>
<dbReference type="PROSITE" id="PS00895">
    <property type="entry name" value="3_HYDROXYISOBUT_DH"/>
    <property type="match status" value="1"/>
</dbReference>
<comment type="similarity">
    <text evidence="1">Belongs to the HIBADH-related family.</text>
</comment>
<dbReference type="EC" id="1.1.-.-" evidence="6"/>
<dbReference type="Pfam" id="PF14833">
    <property type="entry name" value="NAD_binding_11"/>
    <property type="match status" value="1"/>
</dbReference>
<dbReference type="SUPFAM" id="SSF48179">
    <property type="entry name" value="6-phosphogluconate dehydrogenase C-terminal domain-like"/>
    <property type="match status" value="1"/>
</dbReference>
<gene>
    <name evidence="6" type="ORF">ACFPM7_18465</name>
</gene>
<dbReference type="InterPro" id="IPR051265">
    <property type="entry name" value="HIBADH-related_NP60_sf"/>
</dbReference>
<dbReference type="InterPro" id="IPR015815">
    <property type="entry name" value="HIBADH-related"/>
</dbReference>
<dbReference type="InterPro" id="IPR036291">
    <property type="entry name" value="NAD(P)-bd_dom_sf"/>
</dbReference>
<dbReference type="PIRSF" id="PIRSF000103">
    <property type="entry name" value="HIBADH"/>
    <property type="match status" value="1"/>
</dbReference>
<protein>
    <submittedName>
        <fullName evidence="6">NAD(P)-dependent oxidoreductase</fullName>
        <ecNumber evidence="6">1.1.-.-</ecNumber>
    </submittedName>
</protein>
<dbReference type="Gene3D" id="1.10.1040.10">
    <property type="entry name" value="N-(1-d-carboxylethyl)-l-norvaline Dehydrogenase, domain 2"/>
    <property type="match status" value="1"/>
</dbReference>
<feature type="domain" description="6-phosphogluconate dehydrogenase NADP-binding" evidence="4">
    <location>
        <begin position="4"/>
        <end position="154"/>
    </location>
</feature>
<dbReference type="InterPro" id="IPR013328">
    <property type="entry name" value="6PGD_dom2"/>
</dbReference>
<proteinExistence type="inferred from homology"/>
<dbReference type="RefSeq" id="WP_378248884.1">
    <property type="nucleotide sequence ID" value="NZ_JBHSKF010000009.1"/>
</dbReference>
<keyword evidence="7" id="KW-1185">Reference proteome</keyword>
<dbReference type="Gene3D" id="3.40.50.720">
    <property type="entry name" value="NAD(P)-binding Rossmann-like Domain"/>
    <property type="match status" value="1"/>
</dbReference>
<dbReference type="Pfam" id="PF03446">
    <property type="entry name" value="NAD_binding_2"/>
    <property type="match status" value="1"/>
</dbReference>
<dbReference type="PANTHER" id="PTHR43580">
    <property type="entry name" value="OXIDOREDUCTASE GLYR1-RELATED"/>
    <property type="match status" value="1"/>
</dbReference>
<keyword evidence="3" id="KW-0520">NAD</keyword>
<comment type="caution">
    <text evidence="6">The sequence shown here is derived from an EMBL/GenBank/DDBJ whole genome shotgun (WGS) entry which is preliminary data.</text>
</comment>
<evidence type="ECO:0000259" key="5">
    <source>
        <dbReference type="Pfam" id="PF14833"/>
    </source>
</evidence>
<dbReference type="InterPro" id="IPR008927">
    <property type="entry name" value="6-PGluconate_DH-like_C_sf"/>
</dbReference>
<keyword evidence="2 6" id="KW-0560">Oxidoreductase</keyword>
<evidence type="ECO:0000256" key="2">
    <source>
        <dbReference type="ARBA" id="ARBA00023002"/>
    </source>
</evidence>
<dbReference type="EMBL" id="JBHSKF010000009">
    <property type="protein sequence ID" value="MFC5289037.1"/>
    <property type="molecule type" value="Genomic_DNA"/>
</dbReference>
<evidence type="ECO:0000259" key="4">
    <source>
        <dbReference type="Pfam" id="PF03446"/>
    </source>
</evidence>
<accession>A0ABW0ENN9</accession>
<reference evidence="7" key="1">
    <citation type="journal article" date="2019" name="Int. J. Syst. Evol. Microbiol.">
        <title>The Global Catalogue of Microorganisms (GCM) 10K type strain sequencing project: providing services to taxonomists for standard genome sequencing and annotation.</title>
        <authorList>
            <consortium name="The Broad Institute Genomics Platform"/>
            <consortium name="The Broad Institute Genome Sequencing Center for Infectious Disease"/>
            <person name="Wu L."/>
            <person name="Ma J."/>
        </authorList>
    </citation>
    <scope>NUCLEOTIDE SEQUENCE [LARGE SCALE GENOMIC DNA]</scope>
    <source>
        <strain evidence="7">CCUG 59778</strain>
    </source>
</reference>
<feature type="domain" description="3-hydroxyisobutyrate dehydrogenase-like NAD-binding" evidence="5">
    <location>
        <begin position="166"/>
        <end position="280"/>
    </location>
</feature>
<name>A0ABW0ENN9_9PSEU</name>
<evidence type="ECO:0000256" key="1">
    <source>
        <dbReference type="ARBA" id="ARBA00009080"/>
    </source>
</evidence>
<dbReference type="Proteomes" id="UP001596157">
    <property type="component" value="Unassembled WGS sequence"/>
</dbReference>
<evidence type="ECO:0000313" key="7">
    <source>
        <dbReference type="Proteomes" id="UP001596157"/>
    </source>
</evidence>
<dbReference type="InterPro" id="IPR029154">
    <property type="entry name" value="HIBADH-like_NADP-bd"/>
</dbReference>